<dbReference type="Proteomes" id="UP000823617">
    <property type="component" value="Unassembled WGS sequence"/>
</dbReference>
<evidence type="ECO:0000256" key="2">
    <source>
        <dbReference type="ARBA" id="ARBA00023277"/>
    </source>
</evidence>
<protein>
    <recommendedName>
        <fullName evidence="5">Fucose isomerase</fullName>
    </recommendedName>
</protein>
<accession>A0A9D9HLV7</accession>
<dbReference type="EMBL" id="JADIMK010000076">
    <property type="protein sequence ID" value="MBO8456239.1"/>
    <property type="molecule type" value="Genomic_DNA"/>
</dbReference>
<name>A0A9D9HLV7_9BACT</name>
<reference evidence="3" key="1">
    <citation type="submission" date="2020-10" db="EMBL/GenBank/DDBJ databases">
        <authorList>
            <person name="Gilroy R."/>
        </authorList>
    </citation>
    <scope>NUCLEOTIDE SEQUENCE</scope>
    <source>
        <strain evidence="3">B1-3475</strain>
    </source>
</reference>
<dbReference type="PANTHER" id="PTHR36120">
    <property type="entry name" value="FUCOSE ISOMERASE"/>
    <property type="match status" value="1"/>
</dbReference>
<reference evidence="3" key="2">
    <citation type="journal article" date="2021" name="PeerJ">
        <title>Extensive microbial diversity within the chicken gut microbiome revealed by metagenomics and culture.</title>
        <authorList>
            <person name="Gilroy R."/>
            <person name="Ravi A."/>
            <person name="Getino M."/>
            <person name="Pursley I."/>
            <person name="Horton D.L."/>
            <person name="Alikhan N.F."/>
            <person name="Baker D."/>
            <person name="Gharbi K."/>
            <person name="Hall N."/>
            <person name="Watson M."/>
            <person name="Adriaenssens E.M."/>
            <person name="Foster-Nyarko E."/>
            <person name="Jarju S."/>
            <person name="Secka A."/>
            <person name="Antonio M."/>
            <person name="Oren A."/>
            <person name="Chaudhuri R.R."/>
            <person name="La Ragione R."/>
            <person name="Hildebrand F."/>
            <person name="Pallen M.J."/>
        </authorList>
    </citation>
    <scope>NUCLEOTIDE SEQUENCE</scope>
    <source>
        <strain evidence="3">B1-3475</strain>
    </source>
</reference>
<dbReference type="PANTHER" id="PTHR36120:SF2">
    <property type="entry name" value="FUCOSE ISOMERASE"/>
    <property type="match status" value="1"/>
</dbReference>
<comment type="caution">
    <text evidence="3">The sequence shown here is derived from an EMBL/GenBank/DDBJ whole genome shotgun (WGS) entry which is preliminary data.</text>
</comment>
<evidence type="ECO:0000313" key="4">
    <source>
        <dbReference type="Proteomes" id="UP000823617"/>
    </source>
</evidence>
<keyword evidence="1" id="KW-0413">Isomerase</keyword>
<dbReference type="InterPro" id="IPR009015">
    <property type="entry name" value="Fucose_isomerase_N/cen_sf"/>
</dbReference>
<dbReference type="SUPFAM" id="SSF53743">
    <property type="entry name" value="FucI/AraA N-terminal and middle domains"/>
    <property type="match status" value="1"/>
</dbReference>
<dbReference type="GO" id="GO:0005996">
    <property type="term" value="P:monosaccharide metabolic process"/>
    <property type="evidence" value="ECO:0007669"/>
    <property type="project" value="InterPro"/>
</dbReference>
<evidence type="ECO:0000313" key="3">
    <source>
        <dbReference type="EMBL" id="MBO8456239.1"/>
    </source>
</evidence>
<evidence type="ECO:0000256" key="1">
    <source>
        <dbReference type="ARBA" id="ARBA00023235"/>
    </source>
</evidence>
<sequence>MEKPAIYTLTSPLHDPVATGEVSASFLDGIASHLGYGFDVKGEDFSDYGTSPLDLIFVRTGGTEGIFKKIFPKLEGHILLLTSGSSNSLAASMEILSYLRQQGRTGEIIHGSLAFIAERISVLMKVSKARKELSSARFGVIGHPSDWLISSAADYDAVRRKLGAELVDIPMQELLDEISAVQSLSEEKIANALPDRFPYTKWTKDASAEGSCISVSSLSGALRIYVALKHIVSRYNLSGFTLRCFDLLGPVRNTGCLALAMLNSEGIVAGCEGDVPAMLSMAVSRALTGSSGFQSNPSRIDVQSREILFAHCTVPFDMLSGYTFNTHFESGLGVAVHGEMPLGGVTVFKISGDLSRVCLFEGELLDCPYGKSLCRTQLLLHADEDISQMLTSPVGNHHIVISGWHSALIKAFLEGIC</sequence>
<keyword evidence="2" id="KW-0119">Carbohydrate metabolism</keyword>
<proteinExistence type="predicted"/>
<organism evidence="3 4">
    <name type="scientific">Candidatus Cryptobacteroides intestinigallinarum</name>
    <dbReference type="NCBI Taxonomy" id="2840767"/>
    <lineage>
        <taxon>Bacteria</taxon>
        <taxon>Pseudomonadati</taxon>
        <taxon>Bacteroidota</taxon>
        <taxon>Bacteroidia</taxon>
        <taxon>Bacteroidales</taxon>
        <taxon>Candidatus Cryptobacteroides</taxon>
    </lineage>
</organism>
<dbReference type="GO" id="GO:0005737">
    <property type="term" value="C:cytoplasm"/>
    <property type="evidence" value="ECO:0007669"/>
    <property type="project" value="InterPro"/>
</dbReference>
<gene>
    <name evidence="3" type="ORF">IAC08_07550</name>
</gene>
<evidence type="ECO:0008006" key="5">
    <source>
        <dbReference type="Google" id="ProtNLM"/>
    </source>
</evidence>
<dbReference type="AlphaFoldDB" id="A0A9D9HLV7"/>
<dbReference type="GO" id="GO:0016861">
    <property type="term" value="F:intramolecular oxidoreductase activity, interconverting aldoses and ketoses"/>
    <property type="evidence" value="ECO:0007669"/>
    <property type="project" value="InterPro"/>
</dbReference>